<evidence type="ECO:0008006" key="4">
    <source>
        <dbReference type="Google" id="ProtNLM"/>
    </source>
</evidence>
<evidence type="ECO:0000256" key="1">
    <source>
        <dbReference type="SAM" id="SignalP"/>
    </source>
</evidence>
<organism evidence="2 3">
    <name type="scientific">Enterobacter kobei</name>
    <dbReference type="NCBI Taxonomy" id="208224"/>
    <lineage>
        <taxon>Bacteria</taxon>
        <taxon>Pseudomonadati</taxon>
        <taxon>Pseudomonadota</taxon>
        <taxon>Gammaproteobacteria</taxon>
        <taxon>Enterobacterales</taxon>
        <taxon>Enterobacteriaceae</taxon>
        <taxon>Enterobacter</taxon>
        <taxon>Enterobacter cloacae complex</taxon>
    </lineage>
</organism>
<gene>
    <name evidence="2" type="primary">yjjA</name>
    <name evidence="2" type="ORF">ENKO_37360</name>
</gene>
<name>A0AA86J0M3_9ENTR</name>
<dbReference type="AlphaFoldDB" id="A0AA86J0M3"/>
<keyword evidence="1" id="KW-0732">Signal</keyword>
<accession>A0AA86J0M3</accession>
<evidence type="ECO:0000313" key="2">
    <source>
        <dbReference type="EMBL" id="BCU57142.1"/>
    </source>
</evidence>
<feature type="chain" id="PRO_5041689529" description="DUF2501 domain-containing protein" evidence="1">
    <location>
        <begin position="25"/>
        <end position="163"/>
    </location>
</feature>
<dbReference type="Proteomes" id="UP000682928">
    <property type="component" value="Chromosome"/>
</dbReference>
<sequence>MKLAQRMLCCALVGSALLSTAASAASWQESLSSAATQLSQNNDSQQGGLSLSSLGSLLNGGNQALSADNMNNAAGILQYCAKNKLASVTNAENVKNQVMEKLGLSTPAAQQQDTNYLDGLQGLLNTKEGEQLSLSNIGNSPLAEKVKTKACDIVLKQGIGFLS</sequence>
<dbReference type="EMBL" id="AP024590">
    <property type="protein sequence ID" value="BCU57142.1"/>
    <property type="molecule type" value="Genomic_DNA"/>
</dbReference>
<evidence type="ECO:0000313" key="3">
    <source>
        <dbReference type="Proteomes" id="UP000682928"/>
    </source>
</evidence>
<dbReference type="RefSeq" id="WP_088220676.1">
    <property type="nucleotide sequence ID" value="NZ_AP024590.1"/>
</dbReference>
<dbReference type="Pfam" id="PF10696">
    <property type="entry name" value="DUF2501"/>
    <property type="match status" value="1"/>
</dbReference>
<reference evidence="2" key="1">
    <citation type="submission" date="2021-04" db="EMBL/GenBank/DDBJ databases">
        <title>Difference and commonality of drug resistance evolution in various bacteria. and drug sensitivity profiles.</title>
        <authorList>
            <person name="Maeda T."/>
            <person name="Shibai A."/>
            <person name="Kawada K."/>
            <person name="Kotani H."/>
            <person name="Tarusawa Y."/>
            <person name="Tanabe K."/>
            <person name="Furusawa C."/>
        </authorList>
    </citation>
    <scope>NUCLEOTIDE SEQUENCE</scope>
    <source>
        <strain evidence="2">JCM 8580</strain>
    </source>
</reference>
<proteinExistence type="predicted"/>
<protein>
    <recommendedName>
        <fullName evidence="4">DUF2501 domain-containing protein</fullName>
    </recommendedName>
</protein>
<dbReference type="InterPro" id="IPR019637">
    <property type="entry name" value="DUF2501"/>
</dbReference>
<dbReference type="NCBIfam" id="NF008666">
    <property type="entry name" value="PRK11667.1-4"/>
    <property type="match status" value="1"/>
</dbReference>
<feature type="signal peptide" evidence="1">
    <location>
        <begin position="1"/>
        <end position="24"/>
    </location>
</feature>